<dbReference type="CDD" id="cd00054">
    <property type="entry name" value="EGF_CA"/>
    <property type="match status" value="4"/>
</dbReference>
<evidence type="ECO:0000256" key="5">
    <source>
        <dbReference type="ARBA" id="ARBA00022692"/>
    </source>
</evidence>
<evidence type="ECO:0000256" key="13">
    <source>
        <dbReference type="SAM" id="Phobius"/>
    </source>
</evidence>
<keyword evidence="19" id="KW-1185">Reference proteome</keyword>
<dbReference type="InterPro" id="IPR036392">
    <property type="entry name" value="PLAT/LH2_dom_sf"/>
</dbReference>
<dbReference type="SMART" id="SM00303">
    <property type="entry name" value="GPS"/>
    <property type="match status" value="1"/>
</dbReference>
<comment type="caution">
    <text evidence="11">Lacks conserved residue(s) required for the propagation of feature annotation.</text>
</comment>
<name>A0AAU9Y6J7_9CNID</name>
<keyword evidence="6" id="KW-0732">Signal</keyword>
<evidence type="ECO:0000259" key="15">
    <source>
        <dbReference type="PROSITE" id="PS50095"/>
    </source>
</evidence>
<dbReference type="Pfam" id="PF01477">
    <property type="entry name" value="PLAT"/>
    <property type="match status" value="1"/>
</dbReference>
<evidence type="ECO:0000313" key="18">
    <source>
        <dbReference type="EMBL" id="CAH3168377.1"/>
    </source>
</evidence>
<feature type="region of interest" description="Disordered" evidence="12">
    <location>
        <begin position="917"/>
        <end position="940"/>
    </location>
</feature>
<keyword evidence="7" id="KW-0677">Repeat</keyword>
<feature type="transmembrane region" description="Helical" evidence="13">
    <location>
        <begin position="1601"/>
        <end position="1627"/>
    </location>
</feature>
<dbReference type="InterPro" id="IPR018097">
    <property type="entry name" value="EGF_Ca-bd_CS"/>
</dbReference>
<dbReference type="PROSITE" id="PS50095">
    <property type="entry name" value="PLAT"/>
    <property type="match status" value="1"/>
</dbReference>
<evidence type="ECO:0000256" key="3">
    <source>
        <dbReference type="ARBA" id="ARBA00022475"/>
    </source>
</evidence>
<dbReference type="InterPro" id="IPR046338">
    <property type="entry name" value="GAIN_dom_sf"/>
</dbReference>
<evidence type="ECO:0008006" key="20">
    <source>
        <dbReference type="Google" id="ProtNLM"/>
    </source>
</evidence>
<dbReference type="PANTHER" id="PTHR10877:SF150">
    <property type="entry name" value="REJ DOMAIN-CONTAINING PROTEIN"/>
    <property type="match status" value="1"/>
</dbReference>
<keyword evidence="8 13" id="KW-1133">Transmembrane helix</keyword>
<dbReference type="PROSITE" id="PS50026">
    <property type="entry name" value="EGF_3"/>
    <property type="match status" value="4"/>
</dbReference>
<evidence type="ECO:0000256" key="9">
    <source>
        <dbReference type="ARBA" id="ARBA00023136"/>
    </source>
</evidence>
<organism evidence="18 19">
    <name type="scientific">Pocillopora meandrina</name>
    <dbReference type="NCBI Taxonomy" id="46732"/>
    <lineage>
        <taxon>Eukaryota</taxon>
        <taxon>Metazoa</taxon>
        <taxon>Cnidaria</taxon>
        <taxon>Anthozoa</taxon>
        <taxon>Hexacorallia</taxon>
        <taxon>Scleractinia</taxon>
        <taxon>Astrocoeniina</taxon>
        <taxon>Pocilloporidae</taxon>
        <taxon>Pocillopora</taxon>
    </lineage>
</organism>
<feature type="transmembrane region" description="Helical" evidence="13">
    <location>
        <begin position="1297"/>
        <end position="1317"/>
    </location>
</feature>
<dbReference type="InterPro" id="IPR000152">
    <property type="entry name" value="EGF-type_Asp/Asn_hydroxyl_site"/>
</dbReference>
<evidence type="ECO:0000256" key="1">
    <source>
        <dbReference type="ARBA" id="ARBA00004651"/>
    </source>
</evidence>
<evidence type="ECO:0000256" key="2">
    <source>
        <dbReference type="ARBA" id="ARBA00007200"/>
    </source>
</evidence>
<dbReference type="InterPro" id="IPR000742">
    <property type="entry name" value="EGF"/>
</dbReference>
<dbReference type="GO" id="GO:0005509">
    <property type="term" value="F:calcium ion binding"/>
    <property type="evidence" value="ECO:0007669"/>
    <property type="project" value="InterPro"/>
</dbReference>
<dbReference type="InterPro" id="IPR002859">
    <property type="entry name" value="PKD/REJ-like"/>
</dbReference>
<dbReference type="Proteomes" id="UP001159428">
    <property type="component" value="Unassembled WGS sequence"/>
</dbReference>
<feature type="domain" description="EGF-like" evidence="14">
    <location>
        <begin position="149"/>
        <end position="189"/>
    </location>
</feature>
<dbReference type="Gene3D" id="2.60.60.20">
    <property type="entry name" value="PLAT/LH2 domain"/>
    <property type="match status" value="1"/>
</dbReference>
<keyword evidence="3" id="KW-1003">Cell membrane</keyword>
<dbReference type="SMART" id="SM00179">
    <property type="entry name" value="EGF_CA"/>
    <property type="match status" value="4"/>
</dbReference>
<dbReference type="SMART" id="SM00181">
    <property type="entry name" value="EGF"/>
    <property type="match status" value="4"/>
</dbReference>
<evidence type="ECO:0000259" key="17">
    <source>
        <dbReference type="PROSITE" id="PS51111"/>
    </source>
</evidence>
<dbReference type="EMBL" id="CALNXJ010000177">
    <property type="protein sequence ID" value="CAH3168377.1"/>
    <property type="molecule type" value="Genomic_DNA"/>
</dbReference>
<dbReference type="SUPFAM" id="SSF57184">
    <property type="entry name" value="Growth factor receptor domain"/>
    <property type="match status" value="2"/>
</dbReference>
<comment type="caution">
    <text evidence="18">The sequence shown here is derived from an EMBL/GenBank/DDBJ whole genome shotgun (WGS) entry which is preliminary data.</text>
</comment>
<keyword evidence="4 11" id="KW-0245">EGF-like domain</keyword>
<sequence>MMATHCIPRQSCNSRMVGWIGGGDHPTIAYQKVTRTVYMHHKSSCQFLSYPGTDIRNCSGFYVYKLKSTTTCFQRYCGVNDENDACSTNPGSTACICPSGYSGTPCRDNDECTTGSHNCHSQATCTNTPGAFTCSCKVGFTGNGVSCSDIDECTDGAHDCHQDADCENTEGEFTCSCKQGFTGDGRLCTGKTFIPPVLPPAIGRLAQKVSENVIFFPFPRKKLEFSKCYSLCTRTDYVSLAADVDECTDTSHNCHAKADCSNTYGRFNCTCFEGYSGDGVTCIDIDECTTATHNCHGVAHCYNNNGSFTCECRTDYRGDGISCEPLGDFPVTIRDISKDKYLATTVKRSEKSIHQAIIEDLPDKPVLESVMEWRLISEQELEASESPVGTLVSQGTAQWNINRRSVPSGNYLVTFTVSIRVGDPASSETLKAFDYGFIKVIAAPLRAIIDGGSSVLWGSRETVTVDGSLSYDGDVGPGNSSGLKFTWSCYRLGDNTSVSDNCFGSFKGDVTLTSIEIIPRGLKIRHPYVLRLKVSRDDRSHFAEIIFEIAAGEIPQVSLRCFVDCGKVVSASNKFRVTSECLNSPCIGSEYIWQLMRLNDNSKQLERIAILPNMTSTAINATNMIIKKKSLQSSSKYALNLTVIPPGGTAGFAVLEFETAGQPHSGYCEPSAVVGFSLETKFSFECFEWQDKNKPLSYEFRVGDEPISYGTSAKSVSTVLPSGLPENDYQLSINVIIKNSVGVAVVKKLSVKVVPSTQLDPCRSQIEEVSSKLKGFVIGDDSDLDKFLKKGEISQASQLAITVLQSANEETKCGQTLGQDTKTLISSTLVEKFTSIKPEDLQMSRTVMSVVKLAGGNQEASSCNDCGNSANETMKLTDATTELLKSALGDLEEPFSDELEESAVSITTCLKNILKSAPGSNKESGDSRKSTESEKSGKKAAEKLDAMNNAFFTRLVPSENLVLKTPGLTSTLKKVSADGIKGLNMEDGPTKFKLPGNLGNMVDGNINAKMKSADFNPFSWDNSSKKVQSSVISLELQTENATRLNVSNLDDYIEIVIPISPPPSNTSNGSEHYFLKPNKLTVRRYYADLADVPVSIRLGVAKEETLVKILVKFASRPTTEDSDLNFTLKLTSKCGNVTKSEAKETLCIPEERIITVLPTEPSHIYIGLLLEESKNASKNSREKRSCFGHGRQRRSCVGVKDPPPKGILQTILPQYNPQTDVNYTLTITQSSCLYWSEEEEKWTSDGCKVDVGSNTTHLKCLCNHLTSFGGNFIQAPNPIDFDKVFTEFARLSESGNISVLVTIAFAFLIYFVALIFARRADKRDQSKIFPPPQINLVEEGTYYYDMVISTGVWRDSATTANVTMSIKGDNNEHDLITLQKHGDLQEVFSRGSINGFVLVTNESLGNLNEITLEHDNSGESPSWFVETVVIRDRQTEERWVFPINRWLALEKDDGQIEISIKSKAATSFSAEVRSRFGRKIADSHLWMSVFGKACSSTFTRVQRVSCCLSILFSAMIANAMFYNIGGESAGAIQIGPFKFSWRQIVVGVQSAIIIAPVNVLIVFLFKSSRTKEKKEDKYKDSFQAQQLVDEVNGQGCMLPYFCVYIAWFLCFVTTMTAATFTLFYSLMWGKEVAEQWLASILISNGQDVFFCHAANKGHVSSYFSFLSYD</sequence>
<dbReference type="Gene3D" id="2.60.220.50">
    <property type="match status" value="1"/>
</dbReference>
<feature type="domain" description="PLAT" evidence="15">
    <location>
        <begin position="1342"/>
        <end position="1461"/>
    </location>
</feature>
<dbReference type="Pfam" id="PF23283">
    <property type="entry name" value="D8C_UMOD"/>
    <property type="match status" value="1"/>
</dbReference>
<dbReference type="InterPro" id="IPR014010">
    <property type="entry name" value="REJ_dom"/>
</dbReference>
<feature type="domain" description="EGF-like" evidence="14">
    <location>
        <begin position="284"/>
        <end position="324"/>
    </location>
</feature>
<feature type="domain" description="EGF-like" evidence="14">
    <location>
        <begin position="243"/>
        <end position="283"/>
    </location>
</feature>
<dbReference type="FunFam" id="2.10.25.10:FF:000038">
    <property type="entry name" value="Fibrillin 2"/>
    <property type="match status" value="4"/>
</dbReference>
<evidence type="ECO:0000256" key="8">
    <source>
        <dbReference type="ARBA" id="ARBA00022989"/>
    </source>
</evidence>
<feature type="domain" description="GAIN-B" evidence="16">
    <location>
        <begin position="1124"/>
        <end position="1280"/>
    </location>
</feature>
<keyword evidence="9 13" id="KW-0472">Membrane</keyword>
<evidence type="ECO:0000256" key="7">
    <source>
        <dbReference type="ARBA" id="ARBA00022737"/>
    </source>
</evidence>
<dbReference type="InterPro" id="IPR001024">
    <property type="entry name" value="PLAT/LH2_dom"/>
</dbReference>
<dbReference type="PROSITE" id="PS01187">
    <property type="entry name" value="EGF_CA"/>
    <property type="match status" value="2"/>
</dbReference>
<dbReference type="InterPro" id="IPR000203">
    <property type="entry name" value="GPS"/>
</dbReference>
<dbReference type="Gene3D" id="2.10.25.10">
    <property type="entry name" value="Laminin"/>
    <property type="match status" value="4"/>
</dbReference>
<evidence type="ECO:0000256" key="12">
    <source>
        <dbReference type="SAM" id="MobiDB-lite"/>
    </source>
</evidence>
<dbReference type="PANTHER" id="PTHR10877">
    <property type="entry name" value="POLYCYSTIN FAMILY MEMBER"/>
    <property type="match status" value="1"/>
</dbReference>
<dbReference type="GO" id="GO:0005886">
    <property type="term" value="C:plasma membrane"/>
    <property type="evidence" value="ECO:0007669"/>
    <property type="project" value="UniProtKB-SubCell"/>
</dbReference>
<feature type="domain" description="EGF-like" evidence="14">
    <location>
        <begin position="108"/>
        <end position="148"/>
    </location>
</feature>
<accession>A0AAU9Y6J7</accession>
<comment type="similarity">
    <text evidence="2">Belongs to the polycystin family.</text>
</comment>
<gene>
    <name evidence="18" type="ORF">PMEA_00008669</name>
</gene>
<feature type="compositionally biased region" description="Basic and acidic residues" evidence="12">
    <location>
        <begin position="923"/>
        <end position="940"/>
    </location>
</feature>
<dbReference type="PROSITE" id="PS50221">
    <property type="entry name" value="GAIN_B"/>
    <property type="match status" value="1"/>
</dbReference>
<dbReference type="GO" id="GO:0050982">
    <property type="term" value="P:detection of mechanical stimulus"/>
    <property type="evidence" value="ECO:0007669"/>
    <property type="project" value="TreeGrafter"/>
</dbReference>
<evidence type="ECO:0000256" key="10">
    <source>
        <dbReference type="ARBA" id="ARBA00023157"/>
    </source>
</evidence>
<evidence type="ECO:0000256" key="4">
    <source>
        <dbReference type="ARBA" id="ARBA00022536"/>
    </source>
</evidence>
<evidence type="ECO:0000259" key="16">
    <source>
        <dbReference type="PROSITE" id="PS50221"/>
    </source>
</evidence>
<dbReference type="InterPro" id="IPR051223">
    <property type="entry name" value="Polycystin"/>
</dbReference>
<keyword evidence="5 13" id="KW-0812">Transmembrane</keyword>
<dbReference type="SMART" id="SM00308">
    <property type="entry name" value="LH2"/>
    <property type="match status" value="1"/>
</dbReference>
<dbReference type="InterPro" id="IPR057774">
    <property type="entry name" value="D8C_UMOD/GP2/OIT3-like"/>
</dbReference>
<dbReference type="PROSITE" id="PS00022">
    <property type="entry name" value="EGF_1"/>
    <property type="match status" value="1"/>
</dbReference>
<comment type="subcellular location">
    <subcellularLocation>
        <location evidence="1">Cell membrane</location>
        <topology evidence="1">Multi-pass membrane protein</topology>
    </subcellularLocation>
</comment>
<feature type="domain" description="REJ" evidence="17">
    <location>
        <begin position="392"/>
        <end position="842"/>
    </location>
</feature>
<keyword evidence="10" id="KW-1015">Disulfide bond</keyword>
<dbReference type="Pfam" id="PF01825">
    <property type="entry name" value="GPS"/>
    <property type="match status" value="1"/>
</dbReference>
<dbReference type="GO" id="GO:0005262">
    <property type="term" value="F:calcium channel activity"/>
    <property type="evidence" value="ECO:0007669"/>
    <property type="project" value="TreeGrafter"/>
</dbReference>
<reference evidence="18 19" key="1">
    <citation type="submission" date="2022-05" db="EMBL/GenBank/DDBJ databases">
        <authorList>
            <consortium name="Genoscope - CEA"/>
            <person name="William W."/>
        </authorList>
    </citation>
    <scope>NUCLEOTIDE SEQUENCE [LARGE SCALE GENOMIC DNA]</scope>
</reference>
<feature type="transmembrane region" description="Helical" evidence="13">
    <location>
        <begin position="1504"/>
        <end position="1524"/>
    </location>
</feature>
<feature type="transmembrane region" description="Helical" evidence="13">
    <location>
        <begin position="1544"/>
        <end position="1565"/>
    </location>
</feature>
<dbReference type="InterPro" id="IPR057244">
    <property type="entry name" value="GAIN_B"/>
</dbReference>
<dbReference type="InterPro" id="IPR001881">
    <property type="entry name" value="EGF-like_Ca-bd_dom"/>
</dbReference>
<proteinExistence type="inferred from homology"/>
<evidence type="ECO:0000313" key="19">
    <source>
        <dbReference type="Proteomes" id="UP001159428"/>
    </source>
</evidence>
<dbReference type="InterPro" id="IPR024731">
    <property type="entry name" value="NELL2-like_EGF"/>
</dbReference>
<dbReference type="Pfam" id="PF07645">
    <property type="entry name" value="EGF_CA"/>
    <property type="match status" value="1"/>
</dbReference>
<dbReference type="InterPro" id="IPR049883">
    <property type="entry name" value="NOTCH1_EGF-like"/>
</dbReference>
<dbReference type="InterPro" id="IPR009030">
    <property type="entry name" value="Growth_fac_rcpt_cys_sf"/>
</dbReference>
<evidence type="ECO:0000259" key="14">
    <source>
        <dbReference type="PROSITE" id="PS50026"/>
    </source>
</evidence>
<dbReference type="PROSITE" id="PS51111">
    <property type="entry name" value="REJ"/>
    <property type="match status" value="1"/>
</dbReference>
<dbReference type="SUPFAM" id="SSF49723">
    <property type="entry name" value="Lipase/lipooxygenase domain (PLAT/LH2 domain)"/>
    <property type="match status" value="1"/>
</dbReference>
<dbReference type="PROSITE" id="PS01186">
    <property type="entry name" value="EGF_2"/>
    <property type="match status" value="4"/>
</dbReference>
<evidence type="ECO:0000256" key="6">
    <source>
        <dbReference type="ARBA" id="ARBA00022729"/>
    </source>
</evidence>
<dbReference type="PROSITE" id="PS00010">
    <property type="entry name" value="ASX_HYDROXYL"/>
    <property type="match status" value="4"/>
</dbReference>
<dbReference type="Pfam" id="PF02010">
    <property type="entry name" value="REJ"/>
    <property type="match status" value="1"/>
</dbReference>
<dbReference type="Pfam" id="PF12947">
    <property type="entry name" value="EGF_3"/>
    <property type="match status" value="3"/>
</dbReference>
<protein>
    <recommendedName>
        <fullName evidence="20">Polycystic kidney disease protein 1-like 2</fullName>
    </recommendedName>
</protein>
<evidence type="ECO:0000256" key="11">
    <source>
        <dbReference type="PROSITE-ProRule" id="PRU00076"/>
    </source>
</evidence>